<sequence>MDGRGCYEDFRGACSSLSGEILFNAKGEKYKGYEYYDENVIVVSSYCSFDRSCADTKLTEYKRTPIVSQTFAKNQAERSGSEKCTYTTEPYKELASNSNDVKLSGMFILGFILFYLW</sequence>
<accession>A0A914P5Q4</accession>
<organism evidence="1 2">
    <name type="scientific">Panagrolaimus davidi</name>
    <dbReference type="NCBI Taxonomy" id="227884"/>
    <lineage>
        <taxon>Eukaryota</taxon>
        <taxon>Metazoa</taxon>
        <taxon>Ecdysozoa</taxon>
        <taxon>Nematoda</taxon>
        <taxon>Chromadorea</taxon>
        <taxon>Rhabditida</taxon>
        <taxon>Tylenchina</taxon>
        <taxon>Panagrolaimomorpha</taxon>
        <taxon>Panagrolaimoidea</taxon>
        <taxon>Panagrolaimidae</taxon>
        <taxon>Panagrolaimus</taxon>
    </lineage>
</organism>
<dbReference type="AlphaFoldDB" id="A0A914P5Q4"/>
<evidence type="ECO:0000313" key="1">
    <source>
        <dbReference type="Proteomes" id="UP000887578"/>
    </source>
</evidence>
<dbReference type="WBParaSite" id="PDA_v2.g1325.t1">
    <property type="protein sequence ID" value="PDA_v2.g1325.t1"/>
    <property type="gene ID" value="PDA_v2.g1325"/>
</dbReference>
<dbReference type="Proteomes" id="UP000887578">
    <property type="component" value="Unplaced"/>
</dbReference>
<evidence type="ECO:0000313" key="2">
    <source>
        <dbReference type="WBParaSite" id="PDA_v2.g1325.t1"/>
    </source>
</evidence>
<name>A0A914P5Q4_9BILA</name>
<reference evidence="2" key="1">
    <citation type="submission" date="2022-11" db="UniProtKB">
        <authorList>
            <consortium name="WormBaseParasite"/>
        </authorList>
    </citation>
    <scope>IDENTIFICATION</scope>
</reference>
<protein>
    <submittedName>
        <fullName evidence="2">Uncharacterized protein</fullName>
    </submittedName>
</protein>
<proteinExistence type="predicted"/>
<keyword evidence="1" id="KW-1185">Reference proteome</keyword>